<gene>
    <name evidence="1" type="ORF">SISSUDRAFT_1037319</name>
</gene>
<keyword evidence="2" id="KW-1185">Reference proteome</keyword>
<evidence type="ECO:0000313" key="1">
    <source>
        <dbReference type="EMBL" id="KZT33053.1"/>
    </source>
</evidence>
<proteinExistence type="predicted"/>
<accession>A0A165YB00</accession>
<dbReference type="AlphaFoldDB" id="A0A165YB00"/>
<name>A0A165YB00_9AGAM</name>
<reference evidence="1 2" key="1">
    <citation type="journal article" date="2016" name="Mol. Biol. Evol.">
        <title>Comparative Genomics of Early-Diverging Mushroom-Forming Fungi Provides Insights into the Origins of Lignocellulose Decay Capabilities.</title>
        <authorList>
            <person name="Nagy L.G."/>
            <person name="Riley R."/>
            <person name="Tritt A."/>
            <person name="Adam C."/>
            <person name="Daum C."/>
            <person name="Floudas D."/>
            <person name="Sun H."/>
            <person name="Yadav J.S."/>
            <person name="Pangilinan J."/>
            <person name="Larsson K.H."/>
            <person name="Matsuura K."/>
            <person name="Barry K."/>
            <person name="Labutti K."/>
            <person name="Kuo R."/>
            <person name="Ohm R.A."/>
            <person name="Bhattacharya S.S."/>
            <person name="Shirouzu T."/>
            <person name="Yoshinaga Y."/>
            <person name="Martin F.M."/>
            <person name="Grigoriev I.V."/>
            <person name="Hibbett D.S."/>
        </authorList>
    </citation>
    <scope>NUCLEOTIDE SEQUENCE [LARGE SCALE GENOMIC DNA]</scope>
    <source>
        <strain evidence="1 2">HHB10207 ss-3</strain>
    </source>
</reference>
<dbReference type="EMBL" id="KV428271">
    <property type="protein sequence ID" value="KZT33053.1"/>
    <property type="molecule type" value="Genomic_DNA"/>
</dbReference>
<organism evidence="1 2">
    <name type="scientific">Sistotremastrum suecicum HHB10207 ss-3</name>
    <dbReference type="NCBI Taxonomy" id="1314776"/>
    <lineage>
        <taxon>Eukaryota</taxon>
        <taxon>Fungi</taxon>
        <taxon>Dikarya</taxon>
        <taxon>Basidiomycota</taxon>
        <taxon>Agaricomycotina</taxon>
        <taxon>Agaricomycetes</taxon>
        <taxon>Sistotremastrales</taxon>
        <taxon>Sistotremastraceae</taxon>
        <taxon>Sistotremastrum</taxon>
    </lineage>
</organism>
<protein>
    <submittedName>
        <fullName evidence="1">Uncharacterized protein</fullName>
    </submittedName>
</protein>
<dbReference type="Proteomes" id="UP000076798">
    <property type="component" value="Unassembled WGS sequence"/>
</dbReference>
<sequence>MANQNNAHDPADSIWAKARDPALIAEIEEHGLHVNQAFLQVLALQEELLVRLDDDLDPAAQWVKQKWARQQPINMCKEFVNHPDYRNPAAQRSAIDAAVAELSVTLRIGNEESLDDVLFPQFLAWCAVRMTHQPKQGELWEFVCTMHHYNLVNIIEAQVNRIYEARDSSSASEHSDSGSAGSGPVVWRRLPDLDELLEEDVGLPRIDRFVRDVFN</sequence>
<evidence type="ECO:0000313" key="2">
    <source>
        <dbReference type="Proteomes" id="UP000076798"/>
    </source>
</evidence>